<dbReference type="EMBL" id="LR798340">
    <property type="protein sequence ID" value="CAB5224777.1"/>
    <property type="molecule type" value="Genomic_DNA"/>
</dbReference>
<reference evidence="1" key="1">
    <citation type="submission" date="2020-05" db="EMBL/GenBank/DDBJ databases">
        <authorList>
            <person name="Chiriac C."/>
            <person name="Salcher M."/>
            <person name="Ghai R."/>
            <person name="Kavagutti S V."/>
        </authorList>
    </citation>
    <scope>NUCLEOTIDE SEQUENCE</scope>
</reference>
<name>A0A6J7X1U0_9CAUD</name>
<proteinExistence type="predicted"/>
<sequence>MAVSTITHVRRVDNYAAVQTLTDAEVQPGDSVTVAAVAIAGFNATATVVSTEPFYLDGVDDEGYLVFDYDIPRQNQVIYVNSGSDVAYEAESGTLTYTQSVSWIVAADVTSWLGIDVATANDTAFVTVCVNASNAWCYRKRREAGYIDSMTTVPSADVKLGAVMYAATLYRERGSVDSFASFDSMAIGASPSATLGRIMQLLGCGRAQVA</sequence>
<accession>A0A6J7X1U0</accession>
<protein>
    <recommendedName>
        <fullName evidence="2">Gp6 domain containing protein</fullName>
    </recommendedName>
</protein>
<organism evidence="1">
    <name type="scientific">uncultured Caudovirales phage</name>
    <dbReference type="NCBI Taxonomy" id="2100421"/>
    <lineage>
        <taxon>Viruses</taxon>
        <taxon>Duplodnaviria</taxon>
        <taxon>Heunggongvirae</taxon>
        <taxon>Uroviricota</taxon>
        <taxon>Caudoviricetes</taxon>
        <taxon>Peduoviridae</taxon>
        <taxon>Maltschvirus</taxon>
        <taxon>Maltschvirus maltsch</taxon>
    </lineage>
</organism>
<gene>
    <name evidence="1" type="ORF">UFOVP739_3</name>
</gene>
<evidence type="ECO:0000313" key="1">
    <source>
        <dbReference type="EMBL" id="CAB5224777.1"/>
    </source>
</evidence>
<evidence type="ECO:0008006" key="2">
    <source>
        <dbReference type="Google" id="ProtNLM"/>
    </source>
</evidence>